<reference evidence="2" key="1">
    <citation type="journal article" date="2022" name="bioRxiv">
        <title>Sequencing and chromosome-scale assembly of the giantPleurodeles waltlgenome.</title>
        <authorList>
            <person name="Brown T."/>
            <person name="Elewa A."/>
            <person name="Iarovenko S."/>
            <person name="Subramanian E."/>
            <person name="Araus A.J."/>
            <person name="Petzold A."/>
            <person name="Susuki M."/>
            <person name="Suzuki K.-i.T."/>
            <person name="Hayashi T."/>
            <person name="Toyoda A."/>
            <person name="Oliveira C."/>
            <person name="Osipova E."/>
            <person name="Leigh N.D."/>
            <person name="Simon A."/>
            <person name="Yun M.H."/>
        </authorList>
    </citation>
    <scope>NUCLEOTIDE SEQUENCE</scope>
    <source>
        <strain evidence="2">20211129_DDA</strain>
        <tissue evidence="2">Liver</tissue>
    </source>
</reference>
<comment type="caution">
    <text evidence="2">The sequence shown here is derived from an EMBL/GenBank/DDBJ whole genome shotgun (WGS) entry which is preliminary data.</text>
</comment>
<name>A0AAV7MAU2_PLEWA</name>
<organism evidence="2 3">
    <name type="scientific">Pleurodeles waltl</name>
    <name type="common">Iberian ribbed newt</name>
    <dbReference type="NCBI Taxonomy" id="8319"/>
    <lineage>
        <taxon>Eukaryota</taxon>
        <taxon>Metazoa</taxon>
        <taxon>Chordata</taxon>
        <taxon>Craniata</taxon>
        <taxon>Vertebrata</taxon>
        <taxon>Euteleostomi</taxon>
        <taxon>Amphibia</taxon>
        <taxon>Batrachia</taxon>
        <taxon>Caudata</taxon>
        <taxon>Salamandroidea</taxon>
        <taxon>Salamandridae</taxon>
        <taxon>Pleurodelinae</taxon>
        <taxon>Pleurodeles</taxon>
    </lineage>
</organism>
<evidence type="ECO:0000313" key="2">
    <source>
        <dbReference type="EMBL" id="KAJ1100860.1"/>
    </source>
</evidence>
<dbReference type="Proteomes" id="UP001066276">
    <property type="component" value="Chromosome 10"/>
</dbReference>
<keyword evidence="3" id="KW-1185">Reference proteome</keyword>
<evidence type="ECO:0000313" key="3">
    <source>
        <dbReference type="Proteomes" id="UP001066276"/>
    </source>
</evidence>
<evidence type="ECO:0000256" key="1">
    <source>
        <dbReference type="SAM" id="MobiDB-lite"/>
    </source>
</evidence>
<gene>
    <name evidence="2" type="ORF">NDU88_005935</name>
</gene>
<sequence>MVSRVGNEGIAPGAPTHGLPPARCPHHQLVRQRNTPSPGHLHPGSSEYTVKCKPEPPAAAGLEFEMSNDIIRPPESQP</sequence>
<protein>
    <submittedName>
        <fullName evidence="2">Uncharacterized protein</fullName>
    </submittedName>
</protein>
<dbReference type="EMBL" id="JANPWB010000014">
    <property type="protein sequence ID" value="KAJ1100860.1"/>
    <property type="molecule type" value="Genomic_DNA"/>
</dbReference>
<dbReference type="AlphaFoldDB" id="A0AAV7MAU2"/>
<proteinExistence type="predicted"/>
<accession>A0AAV7MAU2</accession>
<feature type="region of interest" description="Disordered" evidence="1">
    <location>
        <begin position="1"/>
        <end position="55"/>
    </location>
</feature>